<dbReference type="InterPro" id="IPR045584">
    <property type="entry name" value="Pilin-like"/>
</dbReference>
<dbReference type="AlphaFoldDB" id="A0AAX2EA12"/>
<evidence type="ECO:0000256" key="1">
    <source>
        <dbReference type="ARBA" id="ARBA00004241"/>
    </source>
</evidence>
<sequence>MKKFLSKKLKSEKGFTLVELLAVIVILAILAAIAIPAIGSIIAKSKQDSIDASAQQMIEAARLAEAAGDLKRGGSISLDTLVEDGYLKRPVNPDTDEAIDNGNVKLSTDGEFTATIDGGSGEYKATGSETKASE</sequence>
<feature type="transmembrane region" description="Helical" evidence="4">
    <location>
        <begin position="20"/>
        <end position="43"/>
    </location>
</feature>
<accession>A0AAX2EA12</accession>
<proteinExistence type="predicted"/>
<dbReference type="EMBL" id="FOCD01000001">
    <property type="protein sequence ID" value="SEM51314.1"/>
    <property type="molecule type" value="Genomic_DNA"/>
</dbReference>
<dbReference type="Proteomes" id="UP000199735">
    <property type="component" value="Unassembled WGS sequence"/>
</dbReference>
<keyword evidence="4" id="KW-0472">Membrane</keyword>
<dbReference type="GO" id="GO:0009986">
    <property type="term" value="C:cell surface"/>
    <property type="evidence" value="ECO:0007669"/>
    <property type="project" value="UniProtKB-SubCell"/>
</dbReference>
<comment type="caution">
    <text evidence="5">The sequence shown here is derived from an EMBL/GenBank/DDBJ whole genome shotgun (WGS) entry which is preliminary data.</text>
</comment>
<keyword evidence="2" id="KW-0178">Competence</keyword>
<keyword evidence="4" id="KW-1133">Transmembrane helix</keyword>
<evidence type="ECO:0000313" key="5">
    <source>
        <dbReference type="EMBL" id="SEM51314.1"/>
    </source>
</evidence>
<comment type="subcellular location">
    <subcellularLocation>
        <location evidence="1">Cell surface</location>
    </subcellularLocation>
</comment>
<dbReference type="GO" id="GO:0030420">
    <property type="term" value="P:establishment of competence for transformation"/>
    <property type="evidence" value="ECO:0007669"/>
    <property type="project" value="UniProtKB-KW"/>
</dbReference>
<dbReference type="Pfam" id="PF07963">
    <property type="entry name" value="N_methyl"/>
    <property type="match status" value="1"/>
</dbReference>
<dbReference type="PROSITE" id="PS00409">
    <property type="entry name" value="PROKAR_NTER_METHYL"/>
    <property type="match status" value="1"/>
</dbReference>
<dbReference type="InterPro" id="IPR012902">
    <property type="entry name" value="N_methyl_site"/>
</dbReference>
<keyword evidence="4" id="KW-0812">Transmembrane</keyword>
<evidence type="ECO:0000313" key="6">
    <source>
        <dbReference type="Proteomes" id="UP000199735"/>
    </source>
</evidence>
<dbReference type="NCBIfam" id="TIGR02532">
    <property type="entry name" value="IV_pilin_GFxxxE"/>
    <property type="match status" value="1"/>
</dbReference>
<reference evidence="5 6" key="1">
    <citation type="submission" date="2016-10" db="EMBL/GenBank/DDBJ databases">
        <authorList>
            <person name="Varghese N."/>
            <person name="Submissions S."/>
        </authorList>
    </citation>
    <scope>NUCLEOTIDE SEQUENCE [LARGE SCALE GENOMIC DNA]</scope>
    <source>
        <strain evidence="5 6">DSM 21619</strain>
    </source>
</reference>
<dbReference type="SUPFAM" id="SSF54523">
    <property type="entry name" value="Pili subunits"/>
    <property type="match status" value="1"/>
</dbReference>
<name>A0AAX2EA12_9BACI</name>
<dbReference type="RefSeq" id="WP_093879519.1">
    <property type="nucleotide sequence ID" value="NZ_FOCD01000001.1"/>
</dbReference>
<organism evidence="5 6">
    <name type="scientific">Terribacillus saccharophilus</name>
    <dbReference type="NCBI Taxonomy" id="361277"/>
    <lineage>
        <taxon>Bacteria</taxon>
        <taxon>Bacillati</taxon>
        <taxon>Bacillota</taxon>
        <taxon>Bacilli</taxon>
        <taxon>Bacillales</taxon>
        <taxon>Bacillaceae</taxon>
        <taxon>Terribacillus</taxon>
    </lineage>
</organism>
<evidence type="ECO:0000256" key="4">
    <source>
        <dbReference type="SAM" id="Phobius"/>
    </source>
</evidence>
<dbReference type="Gene3D" id="3.30.700.10">
    <property type="entry name" value="Glycoprotein, Type 4 Pilin"/>
    <property type="match status" value="1"/>
</dbReference>
<evidence type="ECO:0000256" key="2">
    <source>
        <dbReference type="ARBA" id="ARBA00023287"/>
    </source>
</evidence>
<protein>
    <submittedName>
        <fullName evidence="5">Type IV pilus assembly protein PilA</fullName>
    </submittedName>
</protein>
<feature type="region of interest" description="Disordered" evidence="3">
    <location>
        <begin position="111"/>
        <end position="134"/>
    </location>
</feature>
<evidence type="ECO:0000256" key="3">
    <source>
        <dbReference type="SAM" id="MobiDB-lite"/>
    </source>
</evidence>
<gene>
    <name evidence="5" type="ORF">SAMN04489762_0264</name>
</gene>